<accession>A0A1I1Y7S1</accession>
<feature type="domain" description="Metallo-beta-lactamase" evidence="3">
    <location>
        <begin position="109"/>
        <end position="304"/>
    </location>
</feature>
<dbReference type="PANTHER" id="PTHR42951">
    <property type="entry name" value="METALLO-BETA-LACTAMASE DOMAIN-CONTAINING"/>
    <property type="match status" value="1"/>
</dbReference>
<dbReference type="SMART" id="SM00849">
    <property type="entry name" value="Lactamase_B"/>
    <property type="match status" value="1"/>
</dbReference>
<evidence type="ECO:0000256" key="1">
    <source>
        <dbReference type="ARBA" id="ARBA00005250"/>
    </source>
</evidence>
<dbReference type="PANTHER" id="PTHR42951:SF4">
    <property type="entry name" value="ACYL-COENZYME A THIOESTERASE MBLAC2"/>
    <property type="match status" value="1"/>
</dbReference>
<reference evidence="5" key="1">
    <citation type="submission" date="2016-10" db="EMBL/GenBank/DDBJ databases">
        <authorList>
            <person name="Varghese N."/>
            <person name="Submissions S."/>
        </authorList>
    </citation>
    <scope>NUCLEOTIDE SEQUENCE [LARGE SCALE GENOMIC DNA]</scope>
    <source>
        <strain evidence="5">ATCC 25963</strain>
    </source>
</reference>
<dbReference type="Proteomes" id="UP000199400">
    <property type="component" value="Unassembled WGS sequence"/>
</dbReference>
<proteinExistence type="inferred from homology"/>
<evidence type="ECO:0000256" key="2">
    <source>
        <dbReference type="SAM" id="MobiDB-lite"/>
    </source>
</evidence>
<dbReference type="InterPro" id="IPR050855">
    <property type="entry name" value="NDM-1-like"/>
</dbReference>
<dbReference type="InterPro" id="IPR001279">
    <property type="entry name" value="Metallo-B-lactamas"/>
</dbReference>
<dbReference type="AlphaFoldDB" id="A0A1I1Y7S1"/>
<dbReference type="InterPro" id="IPR036866">
    <property type="entry name" value="RibonucZ/Hydroxyglut_hydro"/>
</dbReference>
<evidence type="ECO:0000259" key="3">
    <source>
        <dbReference type="SMART" id="SM00849"/>
    </source>
</evidence>
<feature type="region of interest" description="Disordered" evidence="2">
    <location>
        <begin position="30"/>
        <end position="51"/>
    </location>
</feature>
<gene>
    <name evidence="4" type="ORF">SAMN02745121_03213</name>
</gene>
<dbReference type="EMBL" id="FOMX01000009">
    <property type="protein sequence ID" value="SFE15382.1"/>
    <property type="molecule type" value="Genomic_DNA"/>
</dbReference>
<name>A0A1I1Y7S1_9BACT</name>
<protein>
    <submittedName>
        <fullName evidence="4">Glyoxylase, beta-lactamase superfamily II</fullName>
    </submittedName>
</protein>
<evidence type="ECO:0000313" key="4">
    <source>
        <dbReference type="EMBL" id="SFE15382.1"/>
    </source>
</evidence>
<keyword evidence="5" id="KW-1185">Reference proteome</keyword>
<sequence length="383" mass="40492">MLGRSAGPWRPPSAGERFLRLARPGASAASRSRAGFTARRGVPAPPRRLAGASKRLAATGKRGAGGLLMLRAMQRPALALAAALCFVACDAPEAAGVLYTFTSDAAGFDTHSFYYDTGREVVVFDAQFTEPQAQALVEDIRAHTASPIRYVVITHPNPDKFNGVGPLRAAGATVVASEATAAAIPGVHAYKRAVFIGNGTFDEDSYPPEATVDLRFADDLRLELLGDATVELQVLEHAGVSSTQTVAYIPALEALIVGDLVHHGAHAWLEGGIVDGAPRPDLAAWSAALDELRAWGDATVYGGRGAPAPVEVAVREQQDYLVEIDGVVRDYVAGVDDPEAFSGENAAEHYAAITEAARAAFPERELDDLITYGVYGFVQSLVR</sequence>
<dbReference type="GO" id="GO:0017001">
    <property type="term" value="P:antibiotic catabolic process"/>
    <property type="evidence" value="ECO:0007669"/>
    <property type="project" value="UniProtKB-ARBA"/>
</dbReference>
<evidence type="ECO:0000313" key="5">
    <source>
        <dbReference type="Proteomes" id="UP000199400"/>
    </source>
</evidence>
<feature type="compositionally biased region" description="Low complexity" evidence="2">
    <location>
        <begin position="30"/>
        <end position="41"/>
    </location>
</feature>
<dbReference type="Pfam" id="PF00753">
    <property type="entry name" value="Lactamase_B"/>
    <property type="match status" value="1"/>
</dbReference>
<comment type="similarity">
    <text evidence="1">Belongs to the metallo-beta-lactamase superfamily. Class-B beta-lactamase family.</text>
</comment>
<dbReference type="SUPFAM" id="SSF56281">
    <property type="entry name" value="Metallo-hydrolase/oxidoreductase"/>
    <property type="match status" value="1"/>
</dbReference>
<dbReference type="STRING" id="54.SAMN02745121_03213"/>
<organism evidence="4 5">
    <name type="scientific">Nannocystis exedens</name>
    <dbReference type="NCBI Taxonomy" id="54"/>
    <lineage>
        <taxon>Bacteria</taxon>
        <taxon>Pseudomonadati</taxon>
        <taxon>Myxococcota</taxon>
        <taxon>Polyangia</taxon>
        <taxon>Nannocystales</taxon>
        <taxon>Nannocystaceae</taxon>
        <taxon>Nannocystis</taxon>
    </lineage>
</organism>
<dbReference type="Gene3D" id="3.60.15.10">
    <property type="entry name" value="Ribonuclease Z/Hydroxyacylglutathione hydrolase-like"/>
    <property type="match status" value="1"/>
</dbReference>